<evidence type="ECO:0000313" key="2">
    <source>
        <dbReference type="EMBL" id="OWP03690.1"/>
    </source>
</evidence>
<proteinExistence type="predicted"/>
<dbReference type="Proteomes" id="UP000242519">
    <property type="component" value="Unassembled WGS sequence"/>
</dbReference>
<dbReference type="InParanoid" id="A0A218Z7V7"/>
<protein>
    <submittedName>
        <fullName evidence="2">Uncharacterized protein</fullName>
    </submittedName>
</protein>
<reference evidence="2 3" key="1">
    <citation type="submission" date="2017-04" db="EMBL/GenBank/DDBJ databases">
        <title>Draft genome sequence of Marssonina coronaria NL1: causal agent of apple blotch.</title>
        <authorList>
            <person name="Cheng Q."/>
        </authorList>
    </citation>
    <scope>NUCLEOTIDE SEQUENCE [LARGE SCALE GENOMIC DNA]</scope>
    <source>
        <strain evidence="2 3">NL1</strain>
    </source>
</reference>
<dbReference type="EMBL" id="MZNU01000174">
    <property type="protein sequence ID" value="OWP03690.1"/>
    <property type="molecule type" value="Genomic_DNA"/>
</dbReference>
<keyword evidence="3" id="KW-1185">Reference proteome</keyword>
<accession>A0A218Z7V7</accession>
<comment type="caution">
    <text evidence="2">The sequence shown here is derived from an EMBL/GenBank/DDBJ whole genome shotgun (WGS) entry which is preliminary data.</text>
</comment>
<feature type="region of interest" description="Disordered" evidence="1">
    <location>
        <begin position="84"/>
        <end position="121"/>
    </location>
</feature>
<sequence>MARSAPPRSAPLSSAPSHGLSEFGAELGQARLGWGGRFTIILYCGSLRCVLKSSVLGAANEATSPADIRSSACRSWQKHVADDTSRSADGASIRCHNRDKERRYPKPDQQQRRGGGRSKELSASAAVTHAGAFRHGSSPWDDALFVLFLLILVRRCQEVAVERLSFVPAASFVRGRLRQGKDRLVGSIQALIWVHPPEGIVWGMAEHSVLTRPCTLAAGQRASVPASMQELQRVGLPPELEGLMLLRVLLSDLDILPPDSLSIQYPVSSIQYPVSSVQYPVSSIQYPVSSIQYPVSDQSFRITDRRVSQELKHVVDPWMQRDRR</sequence>
<dbReference type="AlphaFoldDB" id="A0A218Z7V7"/>
<evidence type="ECO:0000256" key="1">
    <source>
        <dbReference type="SAM" id="MobiDB-lite"/>
    </source>
</evidence>
<organism evidence="2 3">
    <name type="scientific">Diplocarpon coronariae</name>
    <dbReference type="NCBI Taxonomy" id="2795749"/>
    <lineage>
        <taxon>Eukaryota</taxon>
        <taxon>Fungi</taxon>
        <taxon>Dikarya</taxon>
        <taxon>Ascomycota</taxon>
        <taxon>Pezizomycotina</taxon>
        <taxon>Leotiomycetes</taxon>
        <taxon>Helotiales</taxon>
        <taxon>Drepanopezizaceae</taxon>
        <taxon>Diplocarpon</taxon>
    </lineage>
</organism>
<evidence type="ECO:0000313" key="3">
    <source>
        <dbReference type="Proteomes" id="UP000242519"/>
    </source>
</evidence>
<gene>
    <name evidence="2" type="ORF">B2J93_2202</name>
</gene>
<feature type="compositionally biased region" description="Basic and acidic residues" evidence="1">
    <location>
        <begin position="96"/>
        <end position="111"/>
    </location>
</feature>
<name>A0A218Z7V7_9HELO</name>